<dbReference type="AlphaFoldDB" id="K5VZ68"/>
<protein>
    <submittedName>
        <fullName evidence="2">Uncharacterized protein</fullName>
    </submittedName>
</protein>
<dbReference type="RefSeq" id="XP_007399915.1">
    <property type="nucleotide sequence ID" value="XM_007399853.1"/>
</dbReference>
<feature type="region of interest" description="Disordered" evidence="1">
    <location>
        <begin position="96"/>
        <end position="155"/>
    </location>
</feature>
<dbReference type="KEGG" id="pco:PHACADRAFT_199629"/>
<dbReference type="HOGENOM" id="CLU_1116085_0_0_1"/>
<name>K5VZ68_PHACS</name>
<dbReference type="EMBL" id="JH930476">
    <property type="protein sequence ID" value="EKM52135.1"/>
    <property type="molecule type" value="Genomic_DNA"/>
</dbReference>
<evidence type="ECO:0000313" key="3">
    <source>
        <dbReference type="Proteomes" id="UP000008370"/>
    </source>
</evidence>
<evidence type="ECO:0000313" key="2">
    <source>
        <dbReference type="EMBL" id="EKM52135.1"/>
    </source>
</evidence>
<reference evidence="2 3" key="1">
    <citation type="journal article" date="2012" name="BMC Genomics">
        <title>Comparative genomics of the white-rot fungi, Phanerochaete carnosa and P. chrysosporium, to elucidate the genetic basis of the distinct wood types they colonize.</title>
        <authorList>
            <person name="Suzuki H."/>
            <person name="MacDonald J."/>
            <person name="Syed K."/>
            <person name="Salamov A."/>
            <person name="Hori C."/>
            <person name="Aerts A."/>
            <person name="Henrissat B."/>
            <person name="Wiebenga A."/>
            <person name="vanKuyk P.A."/>
            <person name="Barry K."/>
            <person name="Lindquist E."/>
            <person name="LaButti K."/>
            <person name="Lapidus A."/>
            <person name="Lucas S."/>
            <person name="Coutinho P."/>
            <person name="Gong Y."/>
            <person name="Samejima M."/>
            <person name="Mahadevan R."/>
            <person name="Abou-Zaid M."/>
            <person name="de Vries R.P."/>
            <person name="Igarashi K."/>
            <person name="Yadav J.S."/>
            <person name="Grigoriev I.V."/>
            <person name="Master E.R."/>
        </authorList>
    </citation>
    <scope>NUCLEOTIDE SEQUENCE [LARGE SCALE GENOMIC DNA]</scope>
    <source>
        <strain evidence="2 3">HHB-10118-sp</strain>
    </source>
</reference>
<keyword evidence="3" id="KW-1185">Reference proteome</keyword>
<organism evidence="2 3">
    <name type="scientific">Phanerochaete carnosa (strain HHB-10118-sp)</name>
    <name type="common">White-rot fungus</name>
    <name type="synonym">Peniophora carnosa</name>
    <dbReference type="NCBI Taxonomy" id="650164"/>
    <lineage>
        <taxon>Eukaryota</taxon>
        <taxon>Fungi</taxon>
        <taxon>Dikarya</taxon>
        <taxon>Basidiomycota</taxon>
        <taxon>Agaricomycotina</taxon>
        <taxon>Agaricomycetes</taxon>
        <taxon>Polyporales</taxon>
        <taxon>Phanerochaetaceae</taxon>
        <taxon>Phanerochaete</taxon>
    </lineage>
</organism>
<evidence type="ECO:0000256" key="1">
    <source>
        <dbReference type="SAM" id="MobiDB-lite"/>
    </source>
</evidence>
<dbReference type="InParanoid" id="K5VZ68"/>
<feature type="compositionally biased region" description="Basic and acidic residues" evidence="1">
    <location>
        <begin position="32"/>
        <end position="45"/>
    </location>
</feature>
<feature type="region of interest" description="Disordered" evidence="1">
    <location>
        <begin position="25"/>
        <end position="69"/>
    </location>
</feature>
<accession>K5VZ68</accession>
<dbReference type="GeneID" id="18911427"/>
<feature type="compositionally biased region" description="Basic and acidic residues" evidence="1">
    <location>
        <begin position="144"/>
        <end position="155"/>
    </location>
</feature>
<sequence>MNTVYPKMMMQIALRRAPPMPPDFVHLSVSDLKPDAKPVAHREPPDSDTGAKNTSLSEAQAEADDHAPQILPVAIPSFAEEGAGGRRLESFLLKATGETDDDGEAVKDRAKNPGIGEPVAHELVSSNLPNLAGMRPSRNSPSPSRRDDSFDPTGRLRQDIDQLNASAARNSDEIPGILQNSPFYDLAIARSYRSADDQAAEVQRPNSSVFPGAAVLFQGVGGHAAEKFELALRQGAMSEEIGEQDRVEA</sequence>
<gene>
    <name evidence="2" type="ORF">PHACADRAFT_199629</name>
</gene>
<dbReference type="Proteomes" id="UP000008370">
    <property type="component" value="Unassembled WGS sequence"/>
</dbReference>
<proteinExistence type="predicted"/>